<evidence type="ECO:0000256" key="1">
    <source>
        <dbReference type="SAM" id="MobiDB-lite"/>
    </source>
</evidence>
<dbReference type="GO" id="GO:0000447">
    <property type="term" value="P:endonucleolytic cleavage in ITS1 to separate SSU-rRNA from 5.8S rRNA and LSU-rRNA from tricistronic rRNA transcript (SSU-rRNA, 5.8S rRNA, LSU-rRNA)"/>
    <property type="evidence" value="ECO:0007669"/>
    <property type="project" value="EnsemblFungi"/>
</dbReference>
<dbReference type="AlphaFoldDB" id="W6MY55"/>
<reference evidence="2" key="1">
    <citation type="submission" date="2013-12" db="EMBL/GenBank/DDBJ databases">
        <authorList>
            <person name="Genoscope - CEA"/>
        </authorList>
    </citation>
    <scope>NUCLEOTIDE SEQUENCE</scope>
    <source>
        <strain evidence="2">CBS 1993</strain>
    </source>
</reference>
<accession>W6MY55</accession>
<dbReference type="GO" id="GO:0000480">
    <property type="term" value="P:endonucleolytic cleavage in 5'-ETS of tricistronic rRNA transcript (SSU-rRNA, 5.8S rRNA, LSU-rRNA)"/>
    <property type="evidence" value="ECO:0007669"/>
    <property type="project" value="EnsemblFungi"/>
</dbReference>
<feature type="region of interest" description="Disordered" evidence="1">
    <location>
        <begin position="128"/>
        <end position="214"/>
    </location>
</feature>
<sequence>MSLETLLTTILESVKTTTESLKNLEETLESGSANPVEGTANKEGISLLALKNSSMLSYVNSVVLFALAKLDALESKEGVDIDQIDAIVKKTVEQRVVLERGVKPLEKKLGYQMDKLTRSFLRMQKDLKEAESKTVDESADGSGSDDSEDEEDAFNYRPNAANFAQPKAGEVKRHDHNDQDDAEGETETESTEKYKPPRISAMVPPTEEKPRRNRQKLQSMEEYLEEIGDTPMLESSIGSTILDHGRGVKTSKDVEKEREITRYEEENFTRLPENVTKKQKRKKDTFAGEDWSMFGNDKEGERFKSKKVKNTWEKAKRRRM</sequence>
<dbReference type="Proteomes" id="UP000019384">
    <property type="component" value="Unassembled WGS sequence"/>
</dbReference>
<dbReference type="GeneID" id="34523412"/>
<dbReference type="Pfam" id="PF04000">
    <property type="entry name" value="Sas10_Utp3"/>
    <property type="match status" value="1"/>
</dbReference>
<feature type="compositionally biased region" description="Acidic residues" evidence="1">
    <location>
        <begin position="180"/>
        <end position="189"/>
    </location>
</feature>
<dbReference type="EMBL" id="HG793131">
    <property type="protein sequence ID" value="CDK30045.1"/>
    <property type="molecule type" value="Genomic_DNA"/>
</dbReference>
<evidence type="ECO:0000313" key="2">
    <source>
        <dbReference type="EMBL" id="CDK30045.1"/>
    </source>
</evidence>
<protein>
    <submittedName>
        <fullName evidence="2">Uncharacterized protein</fullName>
    </submittedName>
</protein>
<dbReference type="STRING" id="1382522.W6MY55"/>
<evidence type="ECO:0000313" key="3">
    <source>
        <dbReference type="Proteomes" id="UP000019384"/>
    </source>
</evidence>
<feature type="compositionally biased region" description="Acidic residues" evidence="1">
    <location>
        <begin position="137"/>
        <end position="153"/>
    </location>
</feature>
<dbReference type="GO" id="GO:0032040">
    <property type="term" value="C:small-subunit processome"/>
    <property type="evidence" value="ECO:0007669"/>
    <property type="project" value="EnsemblFungi"/>
</dbReference>
<dbReference type="HOGENOM" id="CLU_065858_0_0_1"/>
<dbReference type="RefSeq" id="XP_022462024.1">
    <property type="nucleotide sequence ID" value="XM_022605229.1"/>
</dbReference>
<proteinExistence type="predicted"/>
<feature type="compositionally biased region" description="Basic and acidic residues" evidence="1">
    <location>
        <begin position="169"/>
        <end position="179"/>
    </location>
</feature>
<reference evidence="2" key="2">
    <citation type="submission" date="2014-02" db="EMBL/GenBank/DDBJ databases">
        <title>Complete DNA sequence of /Kuraishia capsulata/ illustrates novel genomic features among budding yeasts (/Saccharomycotina/).</title>
        <authorList>
            <person name="Morales L."/>
            <person name="Noel B."/>
            <person name="Porcel B."/>
            <person name="Marcet-Houben M."/>
            <person name="Hullo M-F."/>
            <person name="Sacerdot C."/>
            <person name="Tekaia F."/>
            <person name="Leh-Louis V."/>
            <person name="Despons L."/>
            <person name="Khanna V."/>
            <person name="Aury J-M."/>
            <person name="Barbe V."/>
            <person name="Couloux A."/>
            <person name="Labadie K."/>
            <person name="Pelletier E."/>
            <person name="Souciet J-L."/>
            <person name="Boekhout T."/>
            <person name="Gabaldon T."/>
            <person name="Wincker P."/>
            <person name="Dujon B."/>
        </authorList>
    </citation>
    <scope>NUCLEOTIDE SEQUENCE</scope>
    <source>
        <strain evidence="2">CBS 1993</strain>
    </source>
</reference>
<dbReference type="PANTHER" id="PTHR13237:SF9">
    <property type="entry name" value="NEUROGUIDIN"/>
    <property type="match status" value="1"/>
</dbReference>
<dbReference type="OrthoDB" id="203440at2759"/>
<name>W6MY55_9ASCO</name>
<gene>
    <name evidence="2" type="ORF">KUCA_T00006040001</name>
</gene>
<keyword evidence="3" id="KW-1185">Reference proteome</keyword>
<dbReference type="InterPro" id="IPR007146">
    <property type="entry name" value="Sas10/Utp3/C1D"/>
</dbReference>
<organism evidence="2 3">
    <name type="scientific">Kuraishia capsulata CBS 1993</name>
    <dbReference type="NCBI Taxonomy" id="1382522"/>
    <lineage>
        <taxon>Eukaryota</taxon>
        <taxon>Fungi</taxon>
        <taxon>Dikarya</taxon>
        <taxon>Ascomycota</taxon>
        <taxon>Saccharomycotina</taxon>
        <taxon>Pichiomycetes</taxon>
        <taxon>Pichiales</taxon>
        <taxon>Pichiaceae</taxon>
        <taxon>Kuraishia</taxon>
    </lineage>
</organism>
<dbReference type="PANTHER" id="PTHR13237">
    <property type="entry name" value="SOMETHING ABOUT SILENCING PROTEIN 10-RELATED"/>
    <property type="match status" value="1"/>
</dbReference>